<feature type="chain" id="PRO_5040947699" evidence="1">
    <location>
        <begin position="19"/>
        <end position="124"/>
    </location>
</feature>
<keyword evidence="1" id="KW-0732">Signal</keyword>
<name>A0A9W4SGX4_9GLOM</name>
<dbReference type="Proteomes" id="UP001153678">
    <property type="component" value="Unassembled WGS sequence"/>
</dbReference>
<comment type="caution">
    <text evidence="2">The sequence shown here is derived from an EMBL/GenBank/DDBJ whole genome shotgun (WGS) entry which is preliminary data.</text>
</comment>
<sequence length="124" mass="14224">MYKVILLFCLCAAMFTSAVPLDMTSRSSSSLESRSAKPLNYNAGWAIESIYKAKKRGIFSPTLVQSESEINESSVKNRRLMTKRINYTDHLINTVHHSKRTKKQGRRSIVKKQLDVKNLMKDEK</sequence>
<protein>
    <submittedName>
        <fullName evidence="2">17797_t:CDS:1</fullName>
    </submittedName>
</protein>
<dbReference type="EMBL" id="CAMKVN010000507">
    <property type="protein sequence ID" value="CAI2168659.1"/>
    <property type="molecule type" value="Genomic_DNA"/>
</dbReference>
<proteinExistence type="predicted"/>
<feature type="signal peptide" evidence="1">
    <location>
        <begin position="1"/>
        <end position="18"/>
    </location>
</feature>
<reference evidence="2" key="1">
    <citation type="submission" date="2022-08" db="EMBL/GenBank/DDBJ databases">
        <authorList>
            <person name="Kallberg Y."/>
            <person name="Tangrot J."/>
            <person name="Rosling A."/>
        </authorList>
    </citation>
    <scope>NUCLEOTIDE SEQUENCE</scope>
    <source>
        <strain evidence="2">Wild A</strain>
    </source>
</reference>
<organism evidence="2 3">
    <name type="scientific">Funneliformis geosporum</name>
    <dbReference type="NCBI Taxonomy" id="1117311"/>
    <lineage>
        <taxon>Eukaryota</taxon>
        <taxon>Fungi</taxon>
        <taxon>Fungi incertae sedis</taxon>
        <taxon>Mucoromycota</taxon>
        <taxon>Glomeromycotina</taxon>
        <taxon>Glomeromycetes</taxon>
        <taxon>Glomerales</taxon>
        <taxon>Glomeraceae</taxon>
        <taxon>Funneliformis</taxon>
    </lineage>
</organism>
<evidence type="ECO:0000313" key="2">
    <source>
        <dbReference type="EMBL" id="CAI2168659.1"/>
    </source>
</evidence>
<evidence type="ECO:0000256" key="1">
    <source>
        <dbReference type="SAM" id="SignalP"/>
    </source>
</evidence>
<gene>
    <name evidence="2" type="ORF">FWILDA_LOCUS3691</name>
</gene>
<dbReference type="AlphaFoldDB" id="A0A9W4SGX4"/>
<dbReference type="OrthoDB" id="10412545at2759"/>
<accession>A0A9W4SGX4</accession>
<evidence type="ECO:0000313" key="3">
    <source>
        <dbReference type="Proteomes" id="UP001153678"/>
    </source>
</evidence>
<keyword evidence="3" id="KW-1185">Reference proteome</keyword>